<proteinExistence type="predicted"/>
<reference evidence="2 3" key="1">
    <citation type="journal article" date="2014" name="Agronomy (Basel)">
        <title>A Draft Genome Sequence for Ensete ventricosum, the Drought-Tolerant Tree Against Hunger.</title>
        <authorList>
            <person name="Harrison J."/>
            <person name="Moore K.A."/>
            <person name="Paszkiewicz K."/>
            <person name="Jones T."/>
            <person name="Grant M."/>
            <person name="Ambacheew D."/>
            <person name="Muzemil S."/>
            <person name="Studholme D.J."/>
        </authorList>
    </citation>
    <scope>NUCLEOTIDE SEQUENCE [LARGE SCALE GENOMIC DNA]</scope>
</reference>
<name>A0A426ZB67_ENSVE</name>
<feature type="region of interest" description="Disordered" evidence="1">
    <location>
        <begin position="1"/>
        <end position="37"/>
    </location>
</feature>
<evidence type="ECO:0000256" key="1">
    <source>
        <dbReference type="SAM" id="MobiDB-lite"/>
    </source>
</evidence>
<organism evidence="2 3">
    <name type="scientific">Ensete ventricosum</name>
    <name type="common">Abyssinian banana</name>
    <name type="synonym">Musa ensete</name>
    <dbReference type="NCBI Taxonomy" id="4639"/>
    <lineage>
        <taxon>Eukaryota</taxon>
        <taxon>Viridiplantae</taxon>
        <taxon>Streptophyta</taxon>
        <taxon>Embryophyta</taxon>
        <taxon>Tracheophyta</taxon>
        <taxon>Spermatophyta</taxon>
        <taxon>Magnoliopsida</taxon>
        <taxon>Liliopsida</taxon>
        <taxon>Zingiberales</taxon>
        <taxon>Musaceae</taxon>
        <taxon>Ensete</taxon>
    </lineage>
</organism>
<dbReference type="Proteomes" id="UP000287651">
    <property type="component" value="Unassembled WGS sequence"/>
</dbReference>
<dbReference type="AlphaFoldDB" id="A0A426ZB67"/>
<dbReference type="EMBL" id="AMZH03007483">
    <property type="protein sequence ID" value="RRT61224.1"/>
    <property type="molecule type" value="Genomic_DNA"/>
</dbReference>
<sequence length="191" mass="20857">MASPFIANPHHITRPSSVARAEDRGTPSLEELPDQPSVSPSIGLLTRHLYPRYFHARRSLSLLAVPSTMPPLREALDQARKGSCTARLRVDNKSRLACKPSSWSSSSFPLLAAAAATNQRHPVITHARATKMIRTGRSSFTELVQNLTGRPCTDESCGSRLCTRHGDRHIGKKRADMSSSFHTTAPAAPLL</sequence>
<protein>
    <recommendedName>
        <fullName evidence="4">VQ domain-containing protein</fullName>
    </recommendedName>
</protein>
<comment type="caution">
    <text evidence="2">The sequence shown here is derived from an EMBL/GenBank/DDBJ whole genome shotgun (WGS) entry which is preliminary data.</text>
</comment>
<accession>A0A426ZB67</accession>
<evidence type="ECO:0000313" key="3">
    <source>
        <dbReference type="Proteomes" id="UP000287651"/>
    </source>
</evidence>
<evidence type="ECO:0000313" key="2">
    <source>
        <dbReference type="EMBL" id="RRT61224.1"/>
    </source>
</evidence>
<evidence type="ECO:0008006" key="4">
    <source>
        <dbReference type="Google" id="ProtNLM"/>
    </source>
</evidence>
<gene>
    <name evidence="2" type="ORF">B296_00039334</name>
</gene>